<dbReference type="InterPro" id="IPR011008">
    <property type="entry name" value="Dimeric_a/b-barrel"/>
</dbReference>
<gene>
    <name evidence="2" type="ORF">OLEAN_C13500</name>
</gene>
<dbReference type="Proteomes" id="UP000032749">
    <property type="component" value="Chromosome"/>
</dbReference>
<accession>R4YLD5</accession>
<dbReference type="HOGENOM" id="CLU_131496_12_0_6"/>
<evidence type="ECO:0000313" key="2">
    <source>
        <dbReference type="EMBL" id="CCK75526.1"/>
    </source>
</evidence>
<protein>
    <recommendedName>
        <fullName evidence="1">ABM domain-containing protein</fullName>
    </recommendedName>
</protein>
<dbReference type="Pfam" id="PF03992">
    <property type="entry name" value="ABM"/>
    <property type="match status" value="1"/>
</dbReference>
<organism evidence="2 3">
    <name type="scientific">Oleispira antarctica RB-8</name>
    <dbReference type="NCBI Taxonomy" id="698738"/>
    <lineage>
        <taxon>Bacteria</taxon>
        <taxon>Pseudomonadati</taxon>
        <taxon>Pseudomonadota</taxon>
        <taxon>Gammaproteobacteria</taxon>
        <taxon>Oceanospirillales</taxon>
        <taxon>Oceanospirillaceae</taxon>
        <taxon>Oleispira</taxon>
    </lineage>
</organism>
<dbReference type="OrthoDB" id="9812192at2"/>
<evidence type="ECO:0000259" key="1">
    <source>
        <dbReference type="PROSITE" id="PS51725"/>
    </source>
</evidence>
<dbReference type="EMBL" id="FO203512">
    <property type="protein sequence ID" value="CCK75526.1"/>
    <property type="molecule type" value="Genomic_DNA"/>
</dbReference>
<dbReference type="PANTHER" id="PTHR33336">
    <property type="entry name" value="QUINOL MONOOXYGENASE YGIN-RELATED"/>
    <property type="match status" value="1"/>
</dbReference>
<sequence>MSDSTTTSQPILWISAGLKVSVNQSAEHAKKELNVLQRQTIKEEGCIFFDVLQHRDDPNSFTLWEEWINEAALKEHFNQVHTKDYLALSLTEVTYIEKLVKLT</sequence>
<dbReference type="KEGG" id="oai:OLEAN_C13500"/>
<dbReference type="STRING" id="698738.OLEAN_C13500"/>
<feature type="domain" description="ABM" evidence="1">
    <location>
        <begin position="14"/>
        <end position="102"/>
    </location>
</feature>
<name>R4YLD5_OLEAN</name>
<dbReference type="Gene3D" id="3.30.70.100">
    <property type="match status" value="1"/>
</dbReference>
<dbReference type="InterPro" id="IPR007138">
    <property type="entry name" value="ABM_dom"/>
</dbReference>
<dbReference type="PANTHER" id="PTHR33336:SF3">
    <property type="entry name" value="ABM DOMAIN-CONTAINING PROTEIN"/>
    <property type="match status" value="1"/>
</dbReference>
<dbReference type="PROSITE" id="PS51725">
    <property type="entry name" value="ABM"/>
    <property type="match status" value="1"/>
</dbReference>
<dbReference type="SUPFAM" id="SSF54909">
    <property type="entry name" value="Dimeric alpha+beta barrel"/>
    <property type="match status" value="1"/>
</dbReference>
<reference evidence="2 3" key="1">
    <citation type="journal article" date="2013" name="Nat. Commun.">
        <title>Genome sequence and functional genomic analysis of the oil-degrading bacterium Oleispira antarctica.</title>
        <authorList>
            <person name="Kube M."/>
            <person name="Chernikova T.N."/>
            <person name="Al-Ramahi Y."/>
            <person name="Beloqui A."/>
            <person name="Lopez-Cortez N."/>
            <person name="Guazzaroni M.E."/>
            <person name="Heipieper H.J."/>
            <person name="Klages S."/>
            <person name="Kotsyurbenko O.R."/>
            <person name="Langer I."/>
            <person name="Nechitaylo T.Y."/>
            <person name="Lunsdorf H."/>
            <person name="Fernandez M."/>
            <person name="Juarez S."/>
            <person name="Ciordia S."/>
            <person name="Singer A."/>
            <person name="Kagan O."/>
            <person name="Egorova O."/>
            <person name="Petit P.A."/>
            <person name="Stogios P."/>
            <person name="Kim Y."/>
            <person name="Tchigvintsev A."/>
            <person name="Flick R."/>
            <person name="Denaro R."/>
            <person name="Genovese M."/>
            <person name="Albar J.P."/>
            <person name="Reva O.N."/>
            <person name="Martinez-Gomariz M."/>
            <person name="Tran H."/>
            <person name="Ferrer M."/>
            <person name="Savchenko A."/>
            <person name="Yakunin A.F."/>
            <person name="Yakimov M.M."/>
            <person name="Golyshina O.V."/>
            <person name="Reinhardt R."/>
            <person name="Golyshin P.N."/>
        </authorList>
    </citation>
    <scope>NUCLEOTIDE SEQUENCE [LARGE SCALE GENOMIC DNA]</scope>
</reference>
<proteinExistence type="predicted"/>
<evidence type="ECO:0000313" key="3">
    <source>
        <dbReference type="Proteomes" id="UP000032749"/>
    </source>
</evidence>
<dbReference type="AlphaFoldDB" id="R4YLD5"/>
<keyword evidence="3" id="KW-1185">Reference proteome</keyword>
<dbReference type="GO" id="GO:0003824">
    <property type="term" value="F:catalytic activity"/>
    <property type="evidence" value="ECO:0007669"/>
    <property type="project" value="TreeGrafter"/>
</dbReference>
<dbReference type="InterPro" id="IPR050744">
    <property type="entry name" value="AI-2_Isomerase_LsrG"/>
</dbReference>